<comment type="cofactor">
    <cofactor evidence="12">
        <name>pyruvate</name>
        <dbReference type="ChEBI" id="CHEBI:15361"/>
    </cofactor>
    <text evidence="12">Binds 1 pyruvoyl group covalently per subunit.</text>
</comment>
<keyword evidence="6 12" id="KW-0443">Lipid metabolism</keyword>
<keyword evidence="11 12" id="KW-0670">Pyruvate</keyword>
<evidence type="ECO:0000256" key="1">
    <source>
        <dbReference type="ARBA" id="ARBA00005189"/>
    </source>
</evidence>
<dbReference type="InterPro" id="IPR033177">
    <property type="entry name" value="PSD-B"/>
</dbReference>
<proteinExistence type="inferred from homology"/>
<dbReference type="EMBL" id="BDQF01000008">
    <property type="protein sequence ID" value="GAW80342.1"/>
    <property type="molecule type" value="Genomic_DNA"/>
</dbReference>
<organism evidence="14 15">
    <name type="scientific">Plasmodium gonderi</name>
    <dbReference type="NCBI Taxonomy" id="77519"/>
    <lineage>
        <taxon>Eukaryota</taxon>
        <taxon>Sar</taxon>
        <taxon>Alveolata</taxon>
        <taxon>Apicomplexa</taxon>
        <taxon>Aconoidasida</taxon>
        <taxon>Haemosporida</taxon>
        <taxon>Plasmodiidae</taxon>
        <taxon>Plasmodium</taxon>
        <taxon>Plasmodium (Plasmodium)</taxon>
    </lineage>
</organism>
<keyword evidence="8 12" id="KW-0594">Phospholipid biosynthesis</keyword>
<dbReference type="InterPro" id="IPR003817">
    <property type="entry name" value="PS_Dcarbxylase"/>
</dbReference>
<dbReference type="RefSeq" id="XP_028542931.1">
    <property type="nucleotide sequence ID" value="XM_028687130.1"/>
</dbReference>
<dbReference type="GeneID" id="39747055"/>
<comment type="subcellular location">
    <subcellularLocation>
        <location evidence="12">Endoplasmic reticulum membrane</location>
        <topology evidence="12">Single-pass membrane protein</topology>
    </subcellularLocation>
    <text evidence="12">Equally found in the membrane-bound as well as in the soluble fraction.</text>
</comment>
<dbReference type="Pfam" id="PF02666">
    <property type="entry name" value="PS_Dcarbxylase"/>
    <property type="match status" value="1"/>
</dbReference>
<comment type="catalytic activity">
    <reaction evidence="12">
        <text>a 1,2-diacyl-sn-glycero-3-phospho-L-serine + H(+) = a 1,2-diacyl-sn-glycero-3-phosphoethanolamine + CO2</text>
        <dbReference type="Rhea" id="RHEA:20828"/>
        <dbReference type="ChEBI" id="CHEBI:15378"/>
        <dbReference type="ChEBI" id="CHEBI:16526"/>
        <dbReference type="ChEBI" id="CHEBI:57262"/>
        <dbReference type="ChEBI" id="CHEBI:64612"/>
        <dbReference type="EC" id="4.1.1.65"/>
    </reaction>
</comment>
<evidence type="ECO:0000256" key="3">
    <source>
        <dbReference type="ARBA" id="ARBA00022692"/>
    </source>
</evidence>
<evidence type="ECO:0000256" key="8">
    <source>
        <dbReference type="ARBA" id="ARBA00023209"/>
    </source>
</evidence>
<keyword evidence="12" id="KW-0865">Zymogen</keyword>
<keyword evidence="3 12" id="KW-0812">Transmembrane</keyword>
<evidence type="ECO:0000256" key="12">
    <source>
        <dbReference type="HAMAP-Rule" id="MF_03208"/>
    </source>
</evidence>
<feature type="active site" description="Charge relay system; for autoendoproteolytic cleavage activity" evidence="12">
    <location>
        <position position="199"/>
    </location>
</feature>
<evidence type="ECO:0000256" key="13">
    <source>
        <dbReference type="SAM" id="Phobius"/>
    </source>
</evidence>
<evidence type="ECO:0000256" key="7">
    <source>
        <dbReference type="ARBA" id="ARBA00023136"/>
    </source>
</evidence>
<protein>
    <recommendedName>
        <fullName evidence="12">Phosphatidylserine decarboxylase proenzyme</fullName>
        <ecNumber evidence="12">4.1.1.65</ecNumber>
    </recommendedName>
    <component>
        <recommendedName>
            <fullName evidence="12">Phosphatidylserine decarboxylase beta chain</fullName>
        </recommendedName>
    </component>
    <component>
        <recommendedName>
            <fullName evidence="12">Phosphatidylserine decarboxylase alpha chain</fullName>
        </recommendedName>
    </component>
</protein>
<evidence type="ECO:0000313" key="15">
    <source>
        <dbReference type="Proteomes" id="UP000195521"/>
    </source>
</evidence>
<comment type="subunit">
    <text evidence="12">Heterodimer of a large membrane-associated beta subunit and a small pyruvoyl-containing alpha subunit.</text>
</comment>
<dbReference type="GO" id="GO:0016540">
    <property type="term" value="P:protein autoprocessing"/>
    <property type="evidence" value="ECO:0007669"/>
    <property type="project" value="UniProtKB-UniRule"/>
</dbReference>
<gene>
    <name evidence="14" type="ORF">PGO_072570</name>
</gene>
<feature type="chain" id="PRO_5023373562" description="Phosphatidylserine decarboxylase beta chain" evidence="12">
    <location>
        <begin position="1"/>
        <end position="308"/>
    </location>
</feature>
<comment type="pathway">
    <text evidence="1">Lipid metabolism.</text>
</comment>
<dbReference type="AlphaFoldDB" id="A0A1Y1JHV0"/>
<dbReference type="HAMAP" id="MF_03208">
    <property type="entry name" value="PS_decarb_PSD_B_type1_euk"/>
    <property type="match status" value="1"/>
</dbReference>
<keyword evidence="10 12" id="KW-1208">Phospholipid metabolism</keyword>
<keyword evidence="15" id="KW-1185">Reference proteome</keyword>
<evidence type="ECO:0000256" key="5">
    <source>
        <dbReference type="ARBA" id="ARBA00022989"/>
    </source>
</evidence>
<reference evidence="15" key="1">
    <citation type="submission" date="2017-04" db="EMBL/GenBank/DDBJ databases">
        <title>Plasmodium gonderi genome.</title>
        <authorList>
            <person name="Arisue N."/>
            <person name="Honma H."/>
            <person name="Kawai S."/>
            <person name="Tougan T."/>
            <person name="Tanabe K."/>
            <person name="Horii T."/>
        </authorList>
    </citation>
    <scope>NUCLEOTIDE SEQUENCE [LARGE SCALE GENOMIC DNA]</scope>
    <source>
        <strain evidence="15">ATCC 30045</strain>
    </source>
</reference>
<keyword evidence="4 12" id="KW-0210">Decarboxylase</keyword>
<keyword evidence="2 12" id="KW-0444">Lipid biosynthesis</keyword>
<evidence type="ECO:0000313" key="14">
    <source>
        <dbReference type="EMBL" id="GAW80342.1"/>
    </source>
</evidence>
<dbReference type="NCBIfam" id="TIGR00163">
    <property type="entry name" value="PS_decarb"/>
    <property type="match status" value="1"/>
</dbReference>
<keyword evidence="5 12" id="KW-1133">Transmembrane helix</keyword>
<dbReference type="GO" id="GO:0005789">
    <property type="term" value="C:endoplasmic reticulum membrane"/>
    <property type="evidence" value="ECO:0007669"/>
    <property type="project" value="UniProtKB-SubCell"/>
</dbReference>
<dbReference type="PANTHER" id="PTHR10067:SF6">
    <property type="entry name" value="PHOSPHATIDYLSERINE DECARBOXYLASE PROENZYME, MITOCHONDRIAL"/>
    <property type="match status" value="1"/>
</dbReference>
<keyword evidence="7 12" id="KW-0472">Membrane</keyword>
<dbReference type="GO" id="GO:0006646">
    <property type="term" value="P:phosphatidylethanolamine biosynthetic process"/>
    <property type="evidence" value="ECO:0007669"/>
    <property type="project" value="UniProtKB-UniRule"/>
</dbReference>
<dbReference type="OrthoDB" id="4330at2759"/>
<comment type="pathway">
    <text evidence="12">Phospholipid metabolism; phosphatidylethanolamine biosynthesis; phosphatidylethanolamine from CDP-diacylglycerol: step 2/2.</text>
</comment>
<dbReference type="EC" id="4.1.1.65" evidence="12"/>
<keyword evidence="9 12" id="KW-0456">Lyase</keyword>
<feature type="modified residue" description="Pyruvic acid (Ser); by autocatalysis" evidence="12">
    <location>
        <position position="309"/>
    </location>
</feature>
<comment type="caution">
    <text evidence="14">The sequence shown here is derived from an EMBL/GenBank/DDBJ whole genome shotgun (WGS) entry which is preliminary data.</text>
</comment>
<evidence type="ECO:0000256" key="6">
    <source>
        <dbReference type="ARBA" id="ARBA00023098"/>
    </source>
</evidence>
<feature type="active site" description="Schiff-base intermediate with substrate; via pyruvic acid; for decarboxylase activity" evidence="12">
    <location>
        <position position="309"/>
    </location>
</feature>
<keyword evidence="12" id="KW-0256">Endoplasmic reticulum</keyword>
<evidence type="ECO:0000256" key="9">
    <source>
        <dbReference type="ARBA" id="ARBA00023239"/>
    </source>
</evidence>
<feature type="chain" id="PRO_5023373563" description="Phosphatidylserine decarboxylase alpha chain" evidence="12">
    <location>
        <begin position="309"/>
        <end position="355"/>
    </location>
</feature>
<dbReference type="GO" id="GO:0004609">
    <property type="term" value="F:phosphatidylserine decarboxylase activity"/>
    <property type="evidence" value="ECO:0007669"/>
    <property type="project" value="UniProtKB-UniRule"/>
</dbReference>
<feature type="transmembrane region" description="Helical" evidence="13">
    <location>
        <begin position="20"/>
        <end position="37"/>
    </location>
</feature>
<comment type="function">
    <text evidence="12">Catalyzes the formation of phosphatidylethanolamine (PtdEtn) from phosphatidylserine (PtdSer). Plays a central role in phospholipid metabolism and in the interorganelle trafficking of phosphatidylserine.</text>
</comment>
<dbReference type="Proteomes" id="UP000195521">
    <property type="component" value="Unassembled WGS sequence"/>
</dbReference>
<accession>A0A1Y1JHV0</accession>
<evidence type="ECO:0000256" key="10">
    <source>
        <dbReference type="ARBA" id="ARBA00023264"/>
    </source>
</evidence>
<dbReference type="UniPathway" id="UPA00558">
    <property type="reaction ID" value="UER00616"/>
</dbReference>
<dbReference type="InterPro" id="IPR033661">
    <property type="entry name" value="PSD_type1_euk"/>
</dbReference>
<name>A0A1Y1JHV0_PLAGO</name>
<dbReference type="OMA" id="KDYHHYH"/>
<evidence type="ECO:0000256" key="11">
    <source>
        <dbReference type="ARBA" id="ARBA00023317"/>
    </source>
</evidence>
<dbReference type="PANTHER" id="PTHR10067">
    <property type="entry name" value="PHOSPHATIDYLSERINE DECARBOXYLASE"/>
    <property type="match status" value="1"/>
</dbReference>
<feature type="active site" description="Charge relay system; for autoendoproteolytic cleavage activity" evidence="12">
    <location>
        <position position="309"/>
    </location>
</feature>
<dbReference type="GO" id="GO:0005739">
    <property type="term" value="C:mitochondrion"/>
    <property type="evidence" value="ECO:0007669"/>
    <property type="project" value="InterPro"/>
</dbReference>
<evidence type="ECO:0000256" key="2">
    <source>
        <dbReference type="ARBA" id="ARBA00022516"/>
    </source>
</evidence>
<evidence type="ECO:0000256" key="4">
    <source>
        <dbReference type="ARBA" id="ARBA00022793"/>
    </source>
</evidence>
<comment type="PTM">
    <text evidence="12">Is synthesized initially as an inactive proenzyme. Formation of the active enzyme involves a self-maturation process in which the active site pyruvoyl group is generated from an internal serine residue via an autocatalytic post-translational modification. Two non-identical subunits are generated from the proenzyme in this reaction, and the pyruvate is formed at the N-terminus of the alpha chain, which is derived from the carboxyl end of the proenzyme. The autoendoproteolytic cleavage occurs by a canonical serine protease mechanism, in which the side chain hydroxyl group of the serine supplies its oxygen atom to form the C-terminus of the beta chain, while the remainder of the serine residue undergoes an oxidative deamination to produce ammonia and the pyruvoyl prosthetic group on the alpha chain. During this reaction, the Ser that is part of the protease active site of the proenzyme becomes the pyruvoyl prosthetic group, which constitutes an essential element of the active site of the mature decarboxylase.</text>
</comment>
<comment type="similarity">
    <text evidence="12">Belongs to the phosphatidylserine decarboxylase family. PSD-B subfamily. Eukaryotic type I sub-subfamily.</text>
</comment>
<feature type="active site" description="Charge relay system; for autoendoproteolytic cleavage activity" evidence="12">
    <location>
        <position position="140"/>
    </location>
</feature>
<sequence length="355" mass="41589">MKKKNQRDNNFVSLYKNKYIITGMTILSLILMFQYKYHEVLSVHGNSENAAQSHKLFWARLLFGRTRSRITGEIFKFEIPNTYRLFIFNFLIKFMKINKDEIKYPIESYKSIGDFFTRYIREETRPIGDISDHSIVSPCDSEIVDFGELKSDYLKNIKGVKFNVNTFLGSNFQKKYNDDSTKFYYAIFYLSPRKYHHFHAPFNFKYKIRRHISGELFPVFQGMFKIINNLFNINERVILSGEWKGGNVYYAAISAYNVGNIKIVNDDELTTNNLRTQLSYMGGDINTKVFDNYRHIEIGDEIGEFKMGSSIVVIFENKKDFVWDVEYNQTVVVGQRLGGVGEPVKDKNRVIKIKG</sequence>
<feature type="site" description="Cleavage (non-hydrolytic); by autocatalysis" evidence="12">
    <location>
        <begin position="308"/>
        <end position="309"/>
    </location>
</feature>